<dbReference type="PANTHER" id="PTHR13847">
    <property type="entry name" value="SARCOSINE DEHYDROGENASE-RELATED"/>
    <property type="match status" value="1"/>
</dbReference>
<dbReference type="AlphaFoldDB" id="A0A1M6R6F6"/>
<dbReference type="InterPro" id="IPR006076">
    <property type="entry name" value="FAD-dep_OxRdtase"/>
</dbReference>
<dbReference type="Pfam" id="PF01266">
    <property type="entry name" value="DAO"/>
    <property type="match status" value="1"/>
</dbReference>
<dbReference type="SUPFAM" id="SSF51905">
    <property type="entry name" value="FAD/NAD(P)-binding domain"/>
    <property type="match status" value="1"/>
</dbReference>
<keyword evidence="4" id="KW-1185">Reference proteome</keyword>
<dbReference type="STRING" id="1470563.SAMN05444000_12428"/>
<dbReference type="EMBL" id="FQZQ01000024">
    <property type="protein sequence ID" value="SHK28034.1"/>
    <property type="molecule type" value="Genomic_DNA"/>
</dbReference>
<reference evidence="4" key="1">
    <citation type="submission" date="2016-11" db="EMBL/GenBank/DDBJ databases">
        <authorList>
            <person name="Varghese N."/>
            <person name="Submissions S."/>
        </authorList>
    </citation>
    <scope>NUCLEOTIDE SEQUENCE [LARGE SCALE GENOMIC DNA]</scope>
    <source>
        <strain evidence="4">DSM 100564</strain>
    </source>
</reference>
<evidence type="ECO:0000259" key="2">
    <source>
        <dbReference type="Pfam" id="PF01266"/>
    </source>
</evidence>
<dbReference type="GO" id="GO:0005737">
    <property type="term" value="C:cytoplasm"/>
    <property type="evidence" value="ECO:0007669"/>
    <property type="project" value="TreeGrafter"/>
</dbReference>
<dbReference type="OrthoDB" id="7421214at2"/>
<sequence>MIDFLVIGGGIAGTSTAARLAPLGKTVLLERETSLGYHASGRSAALFEANYGLESTVALSAASADFHANAHGGFLSPRGLMLVAKTSEKDDFPRACKDLNMEPIALDHAFDMVPVLDPDVVGYAAYHEAAHDVDTEREIQTFAKLTRAEGGEVLTGQTVTAIRRTDSGWIVTANGTDFESRMVFNASGAWVDEIAKMAGITPLGFTPLRRSMARIPAPGGHDVSKWPMMLGVREDWYAKPDAGKLLVSPSEEHLQEPHDAWPDDMVLAEGLARYEEVVTEPVTRLEHSWAGLRTFSPDRNLVLGPSVDDGSFFWVSGQGGYGFQTGPAASQLVADLVSGVASVLDAKTLAALDPARFA</sequence>
<protein>
    <submittedName>
        <fullName evidence="3">Glycine/D-amino acid oxidase</fullName>
    </submittedName>
</protein>
<evidence type="ECO:0000313" key="4">
    <source>
        <dbReference type="Proteomes" id="UP000183982"/>
    </source>
</evidence>
<keyword evidence="1" id="KW-0560">Oxidoreductase</keyword>
<dbReference type="InterPro" id="IPR036188">
    <property type="entry name" value="FAD/NAD-bd_sf"/>
</dbReference>
<dbReference type="RefSeq" id="WP_073255700.1">
    <property type="nucleotide sequence ID" value="NZ_FQZQ01000024.1"/>
</dbReference>
<accession>A0A1M6R6F6</accession>
<dbReference type="Gene3D" id="3.30.9.10">
    <property type="entry name" value="D-Amino Acid Oxidase, subunit A, domain 2"/>
    <property type="match status" value="1"/>
</dbReference>
<evidence type="ECO:0000313" key="3">
    <source>
        <dbReference type="EMBL" id="SHK28034.1"/>
    </source>
</evidence>
<dbReference type="PANTHER" id="PTHR13847:SF287">
    <property type="entry name" value="FAD-DEPENDENT OXIDOREDUCTASE DOMAIN-CONTAINING PROTEIN 1"/>
    <property type="match status" value="1"/>
</dbReference>
<organism evidence="3 4">
    <name type="scientific">Shimia gijangensis</name>
    <dbReference type="NCBI Taxonomy" id="1470563"/>
    <lineage>
        <taxon>Bacteria</taxon>
        <taxon>Pseudomonadati</taxon>
        <taxon>Pseudomonadota</taxon>
        <taxon>Alphaproteobacteria</taxon>
        <taxon>Rhodobacterales</taxon>
        <taxon>Roseobacteraceae</taxon>
    </lineage>
</organism>
<dbReference type="Proteomes" id="UP000183982">
    <property type="component" value="Unassembled WGS sequence"/>
</dbReference>
<gene>
    <name evidence="3" type="ORF">SAMN05444000_12428</name>
</gene>
<evidence type="ECO:0000256" key="1">
    <source>
        <dbReference type="ARBA" id="ARBA00023002"/>
    </source>
</evidence>
<name>A0A1M6R6F6_9RHOB</name>
<proteinExistence type="predicted"/>
<dbReference type="Gene3D" id="3.50.50.60">
    <property type="entry name" value="FAD/NAD(P)-binding domain"/>
    <property type="match status" value="1"/>
</dbReference>
<feature type="domain" description="FAD dependent oxidoreductase" evidence="2">
    <location>
        <begin position="3"/>
        <end position="336"/>
    </location>
</feature>
<dbReference type="GO" id="GO:0016491">
    <property type="term" value="F:oxidoreductase activity"/>
    <property type="evidence" value="ECO:0007669"/>
    <property type="project" value="UniProtKB-KW"/>
</dbReference>